<proteinExistence type="predicted"/>
<keyword evidence="3" id="KW-1185">Reference proteome</keyword>
<dbReference type="Proteomes" id="UP000664317">
    <property type="component" value="Unassembled WGS sequence"/>
</dbReference>
<name>A0ABS3C506_9BACT</name>
<accession>A0ABS3C506</accession>
<evidence type="ECO:0000313" key="3">
    <source>
        <dbReference type="Proteomes" id="UP000664317"/>
    </source>
</evidence>
<dbReference type="SUPFAM" id="SSF54427">
    <property type="entry name" value="NTF2-like"/>
    <property type="match status" value="1"/>
</dbReference>
<dbReference type="Gene3D" id="3.10.450.50">
    <property type="match status" value="1"/>
</dbReference>
<dbReference type="InterPro" id="IPR032710">
    <property type="entry name" value="NTF2-like_dom_sf"/>
</dbReference>
<dbReference type="EMBL" id="JAFKCT010000006">
    <property type="protein sequence ID" value="MBN7812203.1"/>
    <property type="molecule type" value="Genomic_DNA"/>
</dbReference>
<organism evidence="2 3">
    <name type="scientific">Algoriphagus oliviformis</name>
    <dbReference type="NCBI Taxonomy" id="2811231"/>
    <lineage>
        <taxon>Bacteria</taxon>
        <taxon>Pseudomonadati</taxon>
        <taxon>Bacteroidota</taxon>
        <taxon>Cytophagia</taxon>
        <taxon>Cytophagales</taxon>
        <taxon>Cyclobacteriaceae</taxon>
        <taxon>Algoriphagus</taxon>
    </lineage>
</organism>
<comment type="caution">
    <text evidence="2">The sequence shown here is derived from an EMBL/GenBank/DDBJ whole genome shotgun (WGS) entry which is preliminary data.</text>
</comment>
<dbReference type="Pfam" id="PF12680">
    <property type="entry name" value="SnoaL_2"/>
    <property type="match status" value="1"/>
</dbReference>
<evidence type="ECO:0000313" key="2">
    <source>
        <dbReference type="EMBL" id="MBN7812203.1"/>
    </source>
</evidence>
<evidence type="ECO:0000259" key="1">
    <source>
        <dbReference type="Pfam" id="PF12680"/>
    </source>
</evidence>
<gene>
    <name evidence="2" type="ORF">J0A68_14715</name>
</gene>
<reference evidence="2 3" key="1">
    <citation type="submission" date="2021-03" db="EMBL/GenBank/DDBJ databases">
        <title>novel species isolated from a fishpond in China.</title>
        <authorList>
            <person name="Lu H."/>
            <person name="Cai Z."/>
        </authorList>
    </citation>
    <scope>NUCLEOTIDE SEQUENCE [LARGE SCALE GENOMIC DNA]</scope>
    <source>
        <strain evidence="2 3">H41</strain>
    </source>
</reference>
<dbReference type="RefSeq" id="WP_206578980.1">
    <property type="nucleotide sequence ID" value="NZ_JAFKCT010000006.1"/>
</dbReference>
<dbReference type="InterPro" id="IPR037401">
    <property type="entry name" value="SnoaL-like"/>
</dbReference>
<protein>
    <submittedName>
        <fullName evidence="2">Nuclear transport factor 2 family protein</fullName>
    </submittedName>
</protein>
<sequence>MKTISPADCGNSPKMQLVLELTQAFASYDLERVASQLAEDIVWTLVGDSPISGKRQFLEALEEMSSNKAAELLIHQILSHGKEAAVHGEMAMADGKRYGFADFYEFSSAGSKTVKRITSYVIPL</sequence>
<feature type="domain" description="SnoaL-like" evidence="1">
    <location>
        <begin position="20"/>
        <end position="106"/>
    </location>
</feature>